<proteinExistence type="predicted"/>
<dbReference type="PRINTS" id="PR00929">
    <property type="entry name" value="ATHOOK"/>
</dbReference>
<protein>
    <submittedName>
        <fullName evidence="2">Uncharacterized protein</fullName>
    </submittedName>
</protein>
<dbReference type="GO" id="GO:0003677">
    <property type="term" value="F:DNA binding"/>
    <property type="evidence" value="ECO:0007669"/>
    <property type="project" value="InterPro"/>
</dbReference>
<gene>
    <name evidence="2" type="ORF">FKW77_002475</name>
</gene>
<dbReference type="STRING" id="50376.A0A517LMF2"/>
<keyword evidence="3" id="KW-1185">Reference proteome</keyword>
<feature type="compositionally biased region" description="Polar residues" evidence="1">
    <location>
        <begin position="151"/>
        <end position="163"/>
    </location>
</feature>
<feature type="compositionally biased region" description="Polar residues" evidence="1">
    <location>
        <begin position="58"/>
        <end position="68"/>
    </location>
</feature>
<feature type="compositionally biased region" description="Basic and acidic residues" evidence="1">
    <location>
        <begin position="78"/>
        <end position="94"/>
    </location>
</feature>
<feature type="compositionally biased region" description="Low complexity" evidence="1">
    <location>
        <begin position="190"/>
        <end position="204"/>
    </location>
</feature>
<feature type="region of interest" description="Disordered" evidence="1">
    <location>
        <begin position="1"/>
        <end position="271"/>
    </location>
</feature>
<dbReference type="OrthoDB" id="5371646at2759"/>
<dbReference type="AlphaFoldDB" id="A0A517LMF2"/>
<evidence type="ECO:0000313" key="2">
    <source>
        <dbReference type="EMBL" id="QDS76801.1"/>
    </source>
</evidence>
<feature type="compositionally biased region" description="Polar residues" evidence="1">
    <location>
        <begin position="111"/>
        <end position="127"/>
    </location>
</feature>
<dbReference type="Proteomes" id="UP000316270">
    <property type="component" value="Chromosome 16"/>
</dbReference>
<name>A0A517LMF2_9PEZI</name>
<organism evidence="2 3">
    <name type="scientific">Venturia effusa</name>
    <dbReference type="NCBI Taxonomy" id="50376"/>
    <lineage>
        <taxon>Eukaryota</taxon>
        <taxon>Fungi</taxon>
        <taxon>Dikarya</taxon>
        <taxon>Ascomycota</taxon>
        <taxon>Pezizomycotina</taxon>
        <taxon>Dothideomycetes</taxon>
        <taxon>Pleosporomycetidae</taxon>
        <taxon>Venturiales</taxon>
        <taxon>Venturiaceae</taxon>
        <taxon>Venturia</taxon>
    </lineage>
</organism>
<evidence type="ECO:0000256" key="1">
    <source>
        <dbReference type="SAM" id="MobiDB-lite"/>
    </source>
</evidence>
<dbReference type="SMART" id="SM00384">
    <property type="entry name" value="AT_hook"/>
    <property type="match status" value="2"/>
</dbReference>
<dbReference type="InterPro" id="IPR017956">
    <property type="entry name" value="AT_hook_DNA-bd_motif"/>
</dbReference>
<dbReference type="EMBL" id="CP042200">
    <property type="protein sequence ID" value="QDS76801.1"/>
    <property type="molecule type" value="Genomic_DNA"/>
</dbReference>
<evidence type="ECO:0000313" key="3">
    <source>
        <dbReference type="Proteomes" id="UP000316270"/>
    </source>
</evidence>
<accession>A0A517LMF2</accession>
<reference evidence="2 3" key="1">
    <citation type="submission" date="2019-07" db="EMBL/GenBank/DDBJ databases">
        <title>Finished genome of Venturia effusa.</title>
        <authorList>
            <person name="Young C.A."/>
            <person name="Cox M.P."/>
            <person name="Ganley A.R.D."/>
            <person name="David W.J."/>
        </authorList>
    </citation>
    <scope>NUCLEOTIDE SEQUENCE [LARGE SCALE GENOMIC DNA]</scope>
    <source>
        <strain evidence="3">albino</strain>
    </source>
</reference>
<dbReference type="Pfam" id="PF02178">
    <property type="entry name" value="AT_hook"/>
    <property type="match status" value="2"/>
</dbReference>
<feature type="compositionally biased region" description="Polar residues" evidence="1">
    <location>
        <begin position="248"/>
        <end position="270"/>
    </location>
</feature>
<feature type="compositionally biased region" description="Polar residues" evidence="1">
    <location>
        <begin position="218"/>
        <end position="237"/>
    </location>
</feature>
<sequence length="301" mass="31710">MINPAPYLPSNKRQRPATQEAGQALYATSAGPRLAPKPSFPAGASRPHGGTHPPSPLDNPTASGSDPNPTRKKRGRPSKKDVEERRAKAERLAMERAPTAHMMQPSFGSPVMNTQPPFAPFVQQSSHIAPPEGLAESSASHSPSLAIITATPRNTHQPESDVNSSSSSGKKKRGRPPKVDTETIPAPTFSTSGAPSAGPYGSPPQTGASVGTIARPLSVSTRSQGATSAGPAQQEQGAQKAIGEELGPQQNRQPRSWNDTVMGDSSTTTMKPFDRTEFTKLTEFGTIRSYGLQYSLAIAAT</sequence>